<sequence>MGFLSVVIFQFEKMWILLLSKFAMKAYANSFYFDFTMTYIRAGMICSHFVNSSLLAGGLGFISNGSNRNIYTMSRRKPILDLDDNNEPQDNLQRDEVFLRESIPFRGCLIEWKGMERKE</sequence>
<dbReference type="GO" id="GO:0010039">
    <property type="term" value="P:response to iron ion"/>
    <property type="evidence" value="ECO:0007669"/>
    <property type="project" value="TreeGrafter"/>
</dbReference>
<evidence type="ECO:0000313" key="1">
    <source>
        <dbReference type="EMBL" id="GEX80148.1"/>
    </source>
</evidence>
<accession>A0A699H9V2</accession>
<name>A0A699H9V2_TANCI</name>
<dbReference type="AlphaFoldDB" id="A0A699H9V2"/>
<dbReference type="GO" id="GO:0005886">
    <property type="term" value="C:plasma membrane"/>
    <property type="evidence" value="ECO:0007669"/>
    <property type="project" value="TreeGrafter"/>
</dbReference>
<dbReference type="PANTHER" id="PTHR31645:SF4">
    <property type="entry name" value="METAL-NICOTIANAMINE TRANSPORTER YSL3"/>
    <property type="match status" value="1"/>
</dbReference>
<comment type="caution">
    <text evidence="1">The sequence shown here is derived from an EMBL/GenBank/DDBJ whole genome shotgun (WGS) entry which is preliminary data.</text>
</comment>
<dbReference type="InterPro" id="IPR045035">
    <property type="entry name" value="YSL-like"/>
</dbReference>
<dbReference type="PANTHER" id="PTHR31645">
    <property type="entry name" value="OLIGOPEPTIDE TRANSPORTER YGL114W-RELATED"/>
    <property type="match status" value="1"/>
</dbReference>
<dbReference type="GO" id="GO:0051980">
    <property type="term" value="F:iron-nicotianamine transmembrane transporter activity"/>
    <property type="evidence" value="ECO:0007669"/>
    <property type="project" value="TreeGrafter"/>
</dbReference>
<dbReference type="GO" id="GO:0048316">
    <property type="term" value="P:seed development"/>
    <property type="evidence" value="ECO:0007669"/>
    <property type="project" value="TreeGrafter"/>
</dbReference>
<dbReference type="GO" id="GO:0035673">
    <property type="term" value="F:oligopeptide transmembrane transporter activity"/>
    <property type="evidence" value="ECO:0007669"/>
    <property type="project" value="InterPro"/>
</dbReference>
<gene>
    <name evidence="1" type="ORF">Tci_352123</name>
</gene>
<protein>
    <submittedName>
        <fullName evidence="1">Uncharacterized protein</fullName>
    </submittedName>
</protein>
<dbReference type="EMBL" id="BKCJ010131005">
    <property type="protein sequence ID" value="GEX80148.1"/>
    <property type="molecule type" value="Genomic_DNA"/>
</dbReference>
<reference evidence="1" key="1">
    <citation type="journal article" date="2019" name="Sci. Rep.">
        <title>Draft genome of Tanacetum cinerariifolium, the natural source of mosquito coil.</title>
        <authorList>
            <person name="Yamashiro T."/>
            <person name="Shiraishi A."/>
            <person name="Satake H."/>
            <person name="Nakayama K."/>
        </authorList>
    </citation>
    <scope>NUCLEOTIDE SEQUENCE</scope>
</reference>
<proteinExistence type="predicted"/>
<organism evidence="1">
    <name type="scientific">Tanacetum cinerariifolium</name>
    <name type="common">Dalmatian daisy</name>
    <name type="synonym">Chrysanthemum cinerariifolium</name>
    <dbReference type="NCBI Taxonomy" id="118510"/>
    <lineage>
        <taxon>Eukaryota</taxon>
        <taxon>Viridiplantae</taxon>
        <taxon>Streptophyta</taxon>
        <taxon>Embryophyta</taxon>
        <taxon>Tracheophyta</taxon>
        <taxon>Spermatophyta</taxon>
        <taxon>Magnoliopsida</taxon>
        <taxon>eudicotyledons</taxon>
        <taxon>Gunneridae</taxon>
        <taxon>Pentapetalae</taxon>
        <taxon>asterids</taxon>
        <taxon>campanulids</taxon>
        <taxon>Asterales</taxon>
        <taxon>Asteraceae</taxon>
        <taxon>Asteroideae</taxon>
        <taxon>Anthemideae</taxon>
        <taxon>Anthemidinae</taxon>
        <taxon>Tanacetum</taxon>
    </lineage>
</organism>